<dbReference type="AlphaFoldDB" id="A0A9Q3FKS8"/>
<accession>A0A9Q3FKS8</accession>
<dbReference type="EMBL" id="AVOT02046504">
    <property type="protein sequence ID" value="MBW0541818.1"/>
    <property type="molecule type" value="Genomic_DNA"/>
</dbReference>
<evidence type="ECO:0000313" key="1">
    <source>
        <dbReference type="EMBL" id="MBW0541818.1"/>
    </source>
</evidence>
<keyword evidence="2" id="KW-1185">Reference proteome</keyword>
<proteinExistence type="predicted"/>
<dbReference type="Proteomes" id="UP000765509">
    <property type="component" value="Unassembled WGS sequence"/>
</dbReference>
<organism evidence="1 2">
    <name type="scientific">Austropuccinia psidii MF-1</name>
    <dbReference type="NCBI Taxonomy" id="1389203"/>
    <lineage>
        <taxon>Eukaryota</taxon>
        <taxon>Fungi</taxon>
        <taxon>Dikarya</taxon>
        <taxon>Basidiomycota</taxon>
        <taxon>Pucciniomycotina</taxon>
        <taxon>Pucciniomycetes</taxon>
        <taxon>Pucciniales</taxon>
        <taxon>Sphaerophragmiaceae</taxon>
        <taxon>Austropuccinia</taxon>
    </lineage>
</organism>
<sequence>MQIIDEIKLIESIIDVELGKFDAKLNKKTSDINDLKNNDKTSGDWHKLTPSRLESISNTCDRIEHKYQVQDYGMEDLFIKNINDQLTVLKTHILEIVNNANLFATQLTRTNTCIKKTKINEVQVIEEVHCAEEKEESDQDYAVSADTPLEDYSIENMTAFFEVTEVHTHLPQYSEDLYNLINIQDARMCKPKPARGKGYTARAS</sequence>
<evidence type="ECO:0000313" key="2">
    <source>
        <dbReference type="Proteomes" id="UP000765509"/>
    </source>
</evidence>
<name>A0A9Q3FKS8_9BASI</name>
<reference evidence="1" key="1">
    <citation type="submission" date="2021-03" db="EMBL/GenBank/DDBJ databases">
        <title>Draft genome sequence of rust myrtle Austropuccinia psidii MF-1, a brazilian biotype.</title>
        <authorList>
            <person name="Quecine M.C."/>
            <person name="Pachon D.M.R."/>
            <person name="Bonatelli M.L."/>
            <person name="Correr F.H."/>
            <person name="Franceschini L.M."/>
            <person name="Leite T.F."/>
            <person name="Margarido G.R.A."/>
            <person name="Almeida C.A."/>
            <person name="Ferrarezi J.A."/>
            <person name="Labate C.A."/>
        </authorList>
    </citation>
    <scope>NUCLEOTIDE SEQUENCE</scope>
    <source>
        <strain evidence="1">MF-1</strain>
    </source>
</reference>
<gene>
    <name evidence="1" type="ORF">O181_081533</name>
</gene>
<comment type="caution">
    <text evidence="1">The sequence shown here is derived from an EMBL/GenBank/DDBJ whole genome shotgun (WGS) entry which is preliminary data.</text>
</comment>
<protein>
    <submittedName>
        <fullName evidence="1">Uncharacterized protein</fullName>
    </submittedName>
</protein>